<protein>
    <recommendedName>
        <fullName evidence="1">RNA helicase</fullName>
        <ecNumber evidence="1">3.6.4.13</ecNumber>
    </recommendedName>
</protein>
<keyword evidence="6" id="KW-0175">Coiled coil</keyword>
<feature type="compositionally biased region" description="Low complexity" evidence="7">
    <location>
        <begin position="1190"/>
        <end position="1204"/>
    </location>
</feature>
<gene>
    <name evidence="10" type="ORF">PMALA_016160</name>
</gene>
<keyword evidence="2" id="KW-0547">Nucleotide-binding</keyword>
<feature type="compositionally biased region" description="Basic and acidic residues" evidence="7">
    <location>
        <begin position="36"/>
        <end position="70"/>
    </location>
</feature>
<accession>A0A1A8W468</accession>
<dbReference type="EC" id="3.6.4.13" evidence="1"/>
<feature type="compositionally biased region" description="Basic and acidic residues" evidence="7">
    <location>
        <begin position="604"/>
        <end position="618"/>
    </location>
</feature>
<dbReference type="FunFam" id="3.40.50.300:FF:000079">
    <property type="entry name" value="probable ATP-dependent RNA helicase DDX17"/>
    <property type="match status" value="1"/>
</dbReference>
<evidence type="ECO:0000256" key="7">
    <source>
        <dbReference type="SAM" id="MobiDB-lite"/>
    </source>
</evidence>
<feature type="compositionally biased region" description="Acidic residues" evidence="7">
    <location>
        <begin position="221"/>
        <end position="230"/>
    </location>
</feature>
<evidence type="ECO:0000256" key="2">
    <source>
        <dbReference type="ARBA" id="ARBA00022741"/>
    </source>
</evidence>
<feature type="compositionally biased region" description="Basic and acidic residues" evidence="7">
    <location>
        <begin position="528"/>
        <end position="544"/>
    </location>
</feature>
<evidence type="ECO:0000313" key="11">
    <source>
        <dbReference type="Proteomes" id="UP000078597"/>
    </source>
</evidence>
<feature type="compositionally biased region" description="Basic and acidic residues" evidence="7">
    <location>
        <begin position="307"/>
        <end position="323"/>
    </location>
</feature>
<dbReference type="Gene3D" id="3.40.50.300">
    <property type="entry name" value="P-loop containing nucleotide triphosphate hydrolases"/>
    <property type="match status" value="2"/>
</dbReference>
<dbReference type="PROSITE" id="PS51192">
    <property type="entry name" value="HELICASE_ATP_BIND_1"/>
    <property type="match status" value="1"/>
</dbReference>
<feature type="region of interest" description="Disordered" evidence="7">
    <location>
        <begin position="1152"/>
        <end position="1180"/>
    </location>
</feature>
<dbReference type="SMART" id="SM00487">
    <property type="entry name" value="DEXDc"/>
    <property type="match status" value="1"/>
</dbReference>
<feature type="compositionally biased region" description="Basic and acidic residues" evidence="7">
    <location>
        <begin position="350"/>
        <end position="378"/>
    </location>
</feature>
<dbReference type="GO" id="GO:0005524">
    <property type="term" value="F:ATP binding"/>
    <property type="evidence" value="ECO:0007669"/>
    <property type="project" value="UniProtKB-KW"/>
</dbReference>
<dbReference type="PROSITE" id="PS00039">
    <property type="entry name" value="DEAD_ATP_HELICASE"/>
    <property type="match status" value="1"/>
</dbReference>
<dbReference type="VEuPathDB" id="PlasmoDB:PmUG01_06016200"/>
<evidence type="ECO:0000259" key="9">
    <source>
        <dbReference type="PROSITE" id="PS51194"/>
    </source>
</evidence>
<feature type="region of interest" description="Disordered" evidence="7">
    <location>
        <begin position="512"/>
        <end position="567"/>
    </location>
</feature>
<feature type="compositionally biased region" description="Polar residues" evidence="7">
    <location>
        <begin position="1159"/>
        <end position="1171"/>
    </location>
</feature>
<feature type="compositionally biased region" description="Acidic residues" evidence="7">
    <location>
        <begin position="297"/>
        <end position="306"/>
    </location>
</feature>
<evidence type="ECO:0000256" key="5">
    <source>
        <dbReference type="ARBA" id="ARBA00022840"/>
    </source>
</evidence>
<dbReference type="CDD" id="cd18787">
    <property type="entry name" value="SF2_C_DEAD"/>
    <property type="match status" value="1"/>
</dbReference>
<dbReference type="InterPro" id="IPR014001">
    <property type="entry name" value="Helicase_ATP-bd"/>
</dbReference>
<feature type="region of interest" description="Disordered" evidence="7">
    <location>
        <begin position="1"/>
        <end position="70"/>
    </location>
</feature>
<feature type="compositionally biased region" description="Basic and acidic residues" evidence="7">
    <location>
        <begin position="231"/>
        <end position="248"/>
    </location>
</feature>
<sequence length="1452" mass="168554">MLSFKSPINMGKHSDEYYYKAKEKDNSSRKKKRRERSYDKSEREKEIDDEDMRKYKNYQEEKSYRKRDSEYYKEKIIKERKNSLKENHKKMKVKEYNHCSDEEYKNVYANDNKHNKSYDLSSISSKHVESPTKKKFQGDKYEYQKNERGKRRNMEEMDEKRYAHKCEGKEKEEVEEEEKNNNKVKHNKKGAHCSDNYSSGSSSAEREKYYKRGKIGKGVREEEEEEEEERGTERGEEERAEKDLDKEGKKKKKHHYSYARSDSHSTVRGKHDGKREYEKKRKKKKRDSYDGVSSKNDEEEEEQEEQDYQKEKKKKEGKERSREQMSGGKNRVKEHAKGEEENAEEDEEKKEDPNKLSRLERLKLFAEKIKKSGNEKTGKGTKFSLTTTSSSAHKKVHLEVFMLNRKEEDGTNINRNISLDETILNDENRYRGGEEDGGLIMGIKKNGEKGLGEKDEEEVEQGEDPLELFMKNLEIENMEEGDDKEEDGKIRANQCITLDEIYSYHMNRHKFEKVQSEGEDDNANNSNEADRTEEKEICDKEMNKSRIQMNNASSEENQMKNASDEEDEKFHKLFIEALKKKAEDDVKKENEKEVKVTAENGVAGKEDDKRSAKKKQELEIGVISDTEENSNEDLSDDSEFNCETNSLKKVNKKVLQVNHDEIEYLPIKKNIYVQVSEITNMKENDVDMFRKNNGNIIVRGKNCPRPVQYFYQCGLPSKILPILEKKNFKKMFNIQMQTIPALMCGRDVIAIAETGSGKTLSYLFPLIRHVLHQPPLRKNDGPIGIILTPTRELSIQVKNEAKVYCDSVSLKILAVYGGSNIGKQLNTLKRGVEILVGTPGRIIDILTISNCKVTNLNRVSFVVLDEADRLLDLGFESQIHSILNNCRKDKQTAMISATFPNYIQTLAKKLLYKPIEIIVGEKGKTNNNIYQFVEVLDESKKIFRLLKLLGEWVKYGLILIFVNKQLEADVLYLELFKYDYKTLVLHGGQDQADRQCTLQNFKNEQNKILIATSVMARGIDIKNIILVINYECPDHIEDYIHRIGRTGRSNNIGYAYTFITPNEHSKAYDIYNLIKNNIYYLNKTIDIPPELETMVQQYANSNSVDIKKKKGYKGKGYKFTPNEKSRMQLDKALAKKELGLVVEENADNVDVYTSDGDVENTSSRENVNMPSNAVVPPSPNTPLSRSIPINNNTHPNHNTQSNHNAPLNADPNEMKKIELEIQRIKMNDTMNLSLKAKKINELMKTYNFIAHHQNNYRSVNISQENDIDKAAEQEALKATEHIKDEKERQATFNKTKEDIKKKLINNKMQMESRNESIQRNMLLNVIRTKNMKKYSPYLPHTYITEDNTILEEFYINDYPQHVRLKISHRDVLARIADMSGASCQIKGQYANPSKPNKTNFLLDTKPLHIEITASTYNQVQIARNELTSLLNDFMQKCNIKNQKTSAVYSAFR</sequence>
<feature type="compositionally biased region" description="Polar residues" evidence="7">
    <location>
        <begin position="545"/>
        <end position="561"/>
    </location>
</feature>
<feature type="compositionally biased region" description="Basic and acidic residues" evidence="7">
    <location>
        <begin position="108"/>
        <end position="117"/>
    </location>
</feature>
<dbReference type="EMBL" id="FLQW01000869">
    <property type="protein sequence ID" value="SBS86462.1"/>
    <property type="molecule type" value="Genomic_DNA"/>
</dbReference>
<dbReference type="SMART" id="SM00490">
    <property type="entry name" value="HELICc"/>
    <property type="match status" value="1"/>
</dbReference>
<dbReference type="CDD" id="cd22387">
    <property type="entry name" value="KH-I_DDX46_like"/>
    <property type="match status" value="1"/>
</dbReference>
<dbReference type="PROSITE" id="PS51194">
    <property type="entry name" value="HELICASE_CTER"/>
    <property type="match status" value="1"/>
</dbReference>
<reference evidence="11" key="1">
    <citation type="submission" date="2016-05" db="EMBL/GenBank/DDBJ databases">
        <authorList>
            <person name="Naeem Raeece"/>
        </authorList>
    </citation>
    <scope>NUCLEOTIDE SEQUENCE [LARGE SCALE GENOMIC DNA]</scope>
</reference>
<dbReference type="PANTHER" id="PTHR47958">
    <property type="entry name" value="ATP-DEPENDENT RNA HELICASE DBP3"/>
    <property type="match status" value="1"/>
</dbReference>
<keyword evidence="4 10" id="KW-0347">Helicase</keyword>
<dbReference type="Pfam" id="PF00271">
    <property type="entry name" value="Helicase_C"/>
    <property type="match status" value="1"/>
</dbReference>
<feature type="compositionally biased region" description="Acidic residues" evidence="7">
    <location>
        <begin position="454"/>
        <end position="466"/>
    </location>
</feature>
<dbReference type="GO" id="GO:0003676">
    <property type="term" value="F:nucleic acid binding"/>
    <property type="evidence" value="ECO:0007669"/>
    <property type="project" value="InterPro"/>
</dbReference>
<feature type="compositionally biased region" description="Basic and acidic residues" evidence="7">
    <location>
        <begin position="261"/>
        <end position="279"/>
    </location>
</feature>
<name>A0A1A8W468_PLAMA</name>
<feature type="compositionally biased region" description="Acidic residues" evidence="7">
    <location>
        <begin position="625"/>
        <end position="639"/>
    </location>
</feature>
<dbReference type="GO" id="GO:0003724">
    <property type="term" value="F:RNA helicase activity"/>
    <property type="evidence" value="ECO:0007669"/>
    <property type="project" value="UniProtKB-EC"/>
</dbReference>
<organism evidence="10 11">
    <name type="scientific">Plasmodium malariae</name>
    <dbReference type="NCBI Taxonomy" id="5858"/>
    <lineage>
        <taxon>Eukaryota</taxon>
        <taxon>Sar</taxon>
        <taxon>Alveolata</taxon>
        <taxon>Apicomplexa</taxon>
        <taxon>Aconoidasida</taxon>
        <taxon>Haemosporida</taxon>
        <taxon>Plasmodiidae</taxon>
        <taxon>Plasmodium</taxon>
        <taxon>Plasmodium (Plasmodium)</taxon>
    </lineage>
</organism>
<dbReference type="InterPro" id="IPR027417">
    <property type="entry name" value="P-loop_NTPase"/>
</dbReference>
<feature type="domain" description="Helicase C-terminal" evidence="9">
    <location>
        <begin position="928"/>
        <end position="1095"/>
    </location>
</feature>
<evidence type="ECO:0000256" key="6">
    <source>
        <dbReference type="SAM" id="Coils"/>
    </source>
</evidence>
<keyword evidence="5" id="KW-0067">ATP-binding</keyword>
<feature type="domain" description="Helicase ATP-binding" evidence="8">
    <location>
        <begin position="739"/>
        <end position="917"/>
    </location>
</feature>
<dbReference type="SUPFAM" id="SSF52540">
    <property type="entry name" value="P-loop containing nucleoside triphosphate hydrolases"/>
    <property type="match status" value="1"/>
</dbReference>
<evidence type="ECO:0000256" key="4">
    <source>
        <dbReference type="ARBA" id="ARBA00022806"/>
    </source>
</evidence>
<feature type="region of interest" description="Disordered" evidence="7">
    <location>
        <begin position="1190"/>
        <end position="1209"/>
    </location>
</feature>
<feature type="region of interest" description="Disordered" evidence="7">
    <location>
        <begin position="108"/>
        <end position="390"/>
    </location>
</feature>
<evidence type="ECO:0000256" key="3">
    <source>
        <dbReference type="ARBA" id="ARBA00022801"/>
    </source>
</evidence>
<dbReference type="Pfam" id="PF00270">
    <property type="entry name" value="DEAD"/>
    <property type="match status" value="1"/>
</dbReference>
<dbReference type="Proteomes" id="UP000078597">
    <property type="component" value="Unassembled WGS sequence"/>
</dbReference>
<feature type="region of interest" description="Disordered" evidence="7">
    <location>
        <begin position="598"/>
        <end position="639"/>
    </location>
</feature>
<keyword evidence="3" id="KW-0378">Hydrolase</keyword>
<evidence type="ECO:0000313" key="10">
    <source>
        <dbReference type="EMBL" id="SBS86462.1"/>
    </source>
</evidence>
<feature type="coiled-coil region" evidence="6">
    <location>
        <begin position="1269"/>
        <end position="1320"/>
    </location>
</feature>
<feature type="compositionally biased region" description="Basic and acidic residues" evidence="7">
    <location>
        <begin position="126"/>
        <end position="172"/>
    </location>
</feature>
<evidence type="ECO:0000259" key="8">
    <source>
        <dbReference type="PROSITE" id="PS51192"/>
    </source>
</evidence>
<proteinExistence type="predicted"/>
<dbReference type="GO" id="GO:0016787">
    <property type="term" value="F:hydrolase activity"/>
    <property type="evidence" value="ECO:0007669"/>
    <property type="project" value="UniProtKB-KW"/>
</dbReference>
<dbReference type="InterPro" id="IPR001650">
    <property type="entry name" value="Helicase_C-like"/>
</dbReference>
<feature type="compositionally biased region" description="Basic and acidic residues" evidence="7">
    <location>
        <begin position="331"/>
        <end position="340"/>
    </location>
</feature>
<feature type="compositionally biased region" description="Basic and acidic residues" evidence="7">
    <location>
        <begin position="12"/>
        <end position="28"/>
    </location>
</feature>
<dbReference type="InterPro" id="IPR000629">
    <property type="entry name" value="RNA-helicase_DEAD-box_CS"/>
</dbReference>
<feature type="compositionally biased region" description="Basic residues" evidence="7">
    <location>
        <begin position="182"/>
        <end position="191"/>
    </location>
</feature>
<dbReference type="InterPro" id="IPR011545">
    <property type="entry name" value="DEAD/DEAH_box_helicase_dom"/>
</dbReference>
<feature type="region of interest" description="Disordered" evidence="7">
    <location>
        <begin position="430"/>
        <end position="466"/>
    </location>
</feature>
<evidence type="ECO:0000256" key="1">
    <source>
        <dbReference type="ARBA" id="ARBA00012552"/>
    </source>
</evidence>